<feature type="transmembrane region" description="Helical" evidence="1">
    <location>
        <begin position="37"/>
        <end position="56"/>
    </location>
</feature>
<keyword evidence="1" id="KW-0472">Membrane</keyword>
<gene>
    <name evidence="2" type="ORF">CVU83_02480</name>
</gene>
<proteinExistence type="predicted"/>
<keyword evidence="1" id="KW-0812">Transmembrane</keyword>
<feature type="transmembrane region" description="Helical" evidence="1">
    <location>
        <begin position="6"/>
        <end position="25"/>
    </location>
</feature>
<protein>
    <submittedName>
        <fullName evidence="2">Uncharacterized protein</fullName>
    </submittedName>
</protein>
<dbReference type="EMBL" id="PHAH01000031">
    <property type="protein sequence ID" value="PKM87855.1"/>
    <property type="molecule type" value="Genomic_DNA"/>
</dbReference>
<reference evidence="2 3" key="1">
    <citation type="journal article" date="2017" name="ISME J.">
        <title>Potential for microbial H2 and metal transformations associated with novel bacteria and archaea in deep terrestrial subsurface sediments.</title>
        <authorList>
            <person name="Hernsdorf A.W."/>
            <person name="Amano Y."/>
            <person name="Miyakawa K."/>
            <person name="Ise K."/>
            <person name="Suzuki Y."/>
            <person name="Anantharaman K."/>
            <person name="Probst A."/>
            <person name="Burstein D."/>
            <person name="Thomas B.C."/>
            <person name="Banfield J.F."/>
        </authorList>
    </citation>
    <scope>NUCLEOTIDE SEQUENCE [LARGE SCALE GENOMIC DNA]</scope>
    <source>
        <strain evidence="2">HGW-Falkowbacteria-2</strain>
    </source>
</reference>
<evidence type="ECO:0000256" key="1">
    <source>
        <dbReference type="SAM" id="Phobius"/>
    </source>
</evidence>
<keyword evidence="1" id="KW-1133">Transmembrane helix</keyword>
<dbReference type="Proteomes" id="UP000233325">
    <property type="component" value="Unassembled WGS sequence"/>
</dbReference>
<evidence type="ECO:0000313" key="2">
    <source>
        <dbReference type="EMBL" id="PKM87855.1"/>
    </source>
</evidence>
<name>A0A2N2DZG3_9BACT</name>
<feature type="transmembrane region" description="Helical" evidence="1">
    <location>
        <begin position="62"/>
        <end position="82"/>
    </location>
</feature>
<accession>A0A2N2DZG3</accession>
<sequence>MFSLDIGLWSIIAPILLAPAGYIIGKAAAVSVFNKKPLRAYLILTICFTACLSLFMSGALSAFSLLITAIFFLTGFVVVIMFDKS</sequence>
<comment type="caution">
    <text evidence="2">The sequence shown here is derived from an EMBL/GenBank/DDBJ whole genome shotgun (WGS) entry which is preliminary data.</text>
</comment>
<dbReference type="AlphaFoldDB" id="A0A2N2DZG3"/>
<organism evidence="2 3">
    <name type="scientific">Candidatus Falkowbacteria bacterium HGW-Falkowbacteria-2</name>
    <dbReference type="NCBI Taxonomy" id="2013769"/>
    <lineage>
        <taxon>Bacteria</taxon>
        <taxon>Candidatus Falkowiibacteriota</taxon>
    </lineage>
</organism>
<evidence type="ECO:0000313" key="3">
    <source>
        <dbReference type="Proteomes" id="UP000233325"/>
    </source>
</evidence>